<evidence type="ECO:0000256" key="1">
    <source>
        <dbReference type="SAM" id="MobiDB-lite"/>
    </source>
</evidence>
<keyword evidence="3" id="KW-1185">Reference proteome</keyword>
<reference evidence="2 3" key="1">
    <citation type="journal article" date="2007" name="Nature">
        <title>Evolution of genes and genomes on the Drosophila phylogeny.</title>
        <authorList>
            <consortium name="Drosophila 12 Genomes Consortium"/>
            <person name="Clark A.G."/>
            <person name="Eisen M.B."/>
            <person name="Smith D.R."/>
            <person name="Bergman C.M."/>
            <person name="Oliver B."/>
            <person name="Markow T.A."/>
            <person name="Kaufman T.C."/>
            <person name="Kellis M."/>
            <person name="Gelbart W."/>
            <person name="Iyer V.N."/>
            <person name="Pollard D.A."/>
            <person name="Sackton T.B."/>
            <person name="Larracuente A.M."/>
            <person name="Singh N.D."/>
            <person name="Abad J.P."/>
            <person name="Abt D.N."/>
            <person name="Adryan B."/>
            <person name="Aguade M."/>
            <person name="Akashi H."/>
            <person name="Anderson W.W."/>
            <person name="Aquadro C.F."/>
            <person name="Ardell D.H."/>
            <person name="Arguello R."/>
            <person name="Artieri C.G."/>
            <person name="Barbash D.A."/>
            <person name="Barker D."/>
            <person name="Barsanti P."/>
            <person name="Batterham P."/>
            <person name="Batzoglou S."/>
            <person name="Begun D."/>
            <person name="Bhutkar A."/>
            <person name="Blanco E."/>
            <person name="Bosak S.A."/>
            <person name="Bradley R.K."/>
            <person name="Brand A.D."/>
            <person name="Brent M.R."/>
            <person name="Brooks A.N."/>
            <person name="Brown R.H."/>
            <person name="Butlin R.K."/>
            <person name="Caggese C."/>
            <person name="Calvi B.R."/>
            <person name="Bernardo de Carvalho A."/>
            <person name="Caspi A."/>
            <person name="Castrezana S."/>
            <person name="Celniker S.E."/>
            <person name="Chang J.L."/>
            <person name="Chapple C."/>
            <person name="Chatterji S."/>
            <person name="Chinwalla A."/>
            <person name="Civetta A."/>
            <person name="Clifton S.W."/>
            <person name="Comeron J.M."/>
            <person name="Costello J.C."/>
            <person name="Coyne J.A."/>
            <person name="Daub J."/>
            <person name="David R.G."/>
            <person name="Delcher A.L."/>
            <person name="Delehaunty K."/>
            <person name="Do C.B."/>
            <person name="Ebling H."/>
            <person name="Edwards K."/>
            <person name="Eickbush T."/>
            <person name="Evans J.D."/>
            <person name="Filipski A."/>
            <person name="Findeiss S."/>
            <person name="Freyhult E."/>
            <person name="Fulton L."/>
            <person name="Fulton R."/>
            <person name="Garcia A.C."/>
            <person name="Gardiner A."/>
            <person name="Garfield D.A."/>
            <person name="Garvin B.E."/>
            <person name="Gibson G."/>
            <person name="Gilbert D."/>
            <person name="Gnerre S."/>
            <person name="Godfrey J."/>
            <person name="Good R."/>
            <person name="Gotea V."/>
            <person name="Gravely B."/>
            <person name="Greenberg A.J."/>
            <person name="Griffiths-Jones S."/>
            <person name="Gross S."/>
            <person name="Guigo R."/>
            <person name="Gustafson E.A."/>
            <person name="Haerty W."/>
            <person name="Hahn M.W."/>
            <person name="Halligan D.L."/>
            <person name="Halpern A.L."/>
            <person name="Halter G.M."/>
            <person name="Han M.V."/>
            <person name="Heger A."/>
            <person name="Hillier L."/>
            <person name="Hinrichs A.S."/>
            <person name="Holmes I."/>
            <person name="Hoskins R.A."/>
            <person name="Hubisz M.J."/>
            <person name="Hultmark D."/>
            <person name="Huntley M.A."/>
            <person name="Jaffe D.B."/>
            <person name="Jagadeeshan S."/>
            <person name="Jeck W.R."/>
            <person name="Johnson J."/>
            <person name="Jones C.D."/>
            <person name="Jordan W.C."/>
            <person name="Karpen G.H."/>
            <person name="Kataoka E."/>
            <person name="Keightley P.D."/>
            <person name="Kheradpour P."/>
            <person name="Kirkness E.F."/>
            <person name="Koerich L.B."/>
            <person name="Kristiansen K."/>
            <person name="Kudrna D."/>
            <person name="Kulathinal R.J."/>
            <person name="Kumar S."/>
            <person name="Kwok R."/>
            <person name="Lander E."/>
            <person name="Langley C.H."/>
            <person name="Lapoint R."/>
            <person name="Lazzaro B.P."/>
            <person name="Lee S.J."/>
            <person name="Levesque L."/>
            <person name="Li R."/>
            <person name="Lin C.F."/>
            <person name="Lin M.F."/>
            <person name="Lindblad-Toh K."/>
            <person name="Llopart A."/>
            <person name="Long M."/>
            <person name="Low L."/>
            <person name="Lozovsky E."/>
            <person name="Lu J."/>
            <person name="Luo M."/>
            <person name="Machado C.A."/>
            <person name="Makalowski W."/>
            <person name="Marzo M."/>
            <person name="Matsuda M."/>
            <person name="Matzkin L."/>
            <person name="McAllister B."/>
            <person name="McBride C.S."/>
            <person name="McKernan B."/>
            <person name="McKernan K."/>
            <person name="Mendez-Lago M."/>
            <person name="Minx P."/>
            <person name="Mollenhauer M.U."/>
            <person name="Montooth K."/>
            <person name="Mount S.M."/>
            <person name="Mu X."/>
            <person name="Myers E."/>
            <person name="Negre B."/>
            <person name="Newfeld S."/>
            <person name="Nielsen R."/>
            <person name="Noor M.A."/>
            <person name="O'Grady P."/>
            <person name="Pachter L."/>
            <person name="Papaceit M."/>
            <person name="Parisi M.J."/>
            <person name="Parisi M."/>
            <person name="Parts L."/>
            <person name="Pedersen J.S."/>
            <person name="Pesole G."/>
            <person name="Phillippy A.M."/>
            <person name="Ponting C.P."/>
            <person name="Pop M."/>
            <person name="Porcelli D."/>
            <person name="Powell J.R."/>
            <person name="Prohaska S."/>
            <person name="Pruitt K."/>
            <person name="Puig M."/>
            <person name="Quesneville H."/>
            <person name="Ram K.R."/>
            <person name="Rand D."/>
            <person name="Rasmussen M.D."/>
            <person name="Reed L.K."/>
            <person name="Reenan R."/>
            <person name="Reily A."/>
            <person name="Remington K.A."/>
            <person name="Rieger T.T."/>
            <person name="Ritchie M.G."/>
            <person name="Robin C."/>
            <person name="Rogers Y.H."/>
            <person name="Rohde C."/>
            <person name="Rozas J."/>
            <person name="Rubenfield M.J."/>
            <person name="Ruiz A."/>
            <person name="Russo S."/>
            <person name="Salzberg S.L."/>
            <person name="Sanchez-Gracia A."/>
            <person name="Saranga D.J."/>
            <person name="Sato H."/>
            <person name="Schaeffer S.W."/>
            <person name="Schatz M.C."/>
            <person name="Schlenke T."/>
            <person name="Schwartz R."/>
            <person name="Segarra C."/>
            <person name="Singh R.S."/>
            <person name="Sirot L."/>
            <person name="Sirota M."/>
            <person name="Sisneros N.B."/>
            <person name="Smith C.D."/>
            <person name="Smith T.F."/>
            <person name="Spieth J."/>
            <person name="Stage D.E."/>
            <person name="Stark A."/>
            <person name="Stephan W."/>
            <person name="Strausberg R.L."/>
            <person name="Strempel S."/>
            <person name="Sturgill D."/>
            <person name="Sutton G."/>
            <person name="Sutton G.G."/>
            <person name="Tao W."/>
            <person name="Teichmann S."/>
            <person name="Tobari Y.N."/>
            <person name="Tomimura Y."/>
            <person name="Tsolas J.M."/>
            <person name="Valente V.L."/>
            <person name="Venter E."/>
            <person name="Venter J.C."/>
            <person name="Vicario S."/>
            <person name="Vieira F.G."/>
            <person name="Vilella A.J."/>
            <person name="Villasante A."/>
            <person name="Walenz B."/>
            <person name="Wang J."/>
            <person name="Wasserman M."/>
            <person name="Watts T."/>
            <person name="Wilson D."/>
            <person name="Wilson R.K."/>
            <person name="Wing R.A."/>
            <person name="Wolfner M.F."/>
            <person name="Wong A."/>
            <person name="Wong G.K."/>
            <person name="Wu C.I."/>
            <person name="Wu G."/>
            <person name="Yamamoto D."/>
            <person name="Yang H.P."/>
            <person name="Yang S.P."/>
            <person name="Yorke J.A."/>
            <person name="Yoshida K."/>
            <person name="Zdobnov E."/>
            <person name="Zhang P."/>
            <person name="Zhang Y."/>
            <person name="Zimin A.V."/>
            <person name="Baldwin J."/>
            <person name="Abdouelleil A."/>
            <person name="Abdulkadir J."/>
            <person name="Abebe A."/>
            <person name="Abera B."/>
            <person name="Abreu J."/>
            <person name="Acer S.C."/>
            <person name="Aftuck L."/>
            <person name="Alexander A."/>
            <person name="An P."/>
            <person name="Anderson E."/>
            <person name="Anderson S."/>
            <person name="Arachi H."/>
            <person name="Azer M."/>
            <person name="Bachantsang P."/>
            <person name="Barry A."/>
            <person name="Bayul T."/>
            <person name="Berlin A."/>
            <person name="Bessette D."/>
            <person name="Bloom T."/>
            <person name="Blye J."/>
            <person name="Boguslavskiy L."/>
            <person name="Bonnet C."/>
            <person name="Boukhgalter B."/>
            <person name="Bourzgui I."/>
            <person name="Brown A."/>
            <person name="Cahill P."/>
            <person name="Channer S."/>
            <person name="Cheshatsang Y."/>
            <person name="Chuda L."/>
            <person name="Citroen M."/>
            <person name="Collymore A."/>
            <person name="Cooke P."/>
            <person name="Costello M."/>
            <person name="D'Aco K."/>
            <person name="Daza R."/>
            <person name="De Haan G."/>
            <person name="DeGray S."/>
            <person name="DeMaso C."/>
            <person name="Dhargay N."/>
            <person name="Dooley K."/>
            <person name="Dooley E."/>
            <person name="Doricent M."/>
            <person name="Dorje P."/>
            <person name="Dorjee K."/>
            <person name="Dupes A."/>
            <person name="Elong R."/>
            <person name="Falk J."/>
            <person name="Farina A."/>
            <person name="Faro S."/>
            <person name="Ferguson D."/>
            <person name="Fisher S."/>
            <person name="Foley C.D."/>
            <person name="Franke A."/>
            <person name="Friedrich D."/>
            <person name="Gadbois L."/>
            <person name="Gearin G."/>
            <person name="Gearin C.R."/>
            <person name="Giannoukos G."/>
            <person name="Goode T."/>
            <person name="Graham J."/>
            <person name="Grandbois E."/>
            <person name="Grewal S."/>
            <person name="Gyaltsen K."/>
            <person name="Hafez N."/>
            <person name="Hagos B."/>
            <person name="Hall J."/>
            <person name="Henson C."/>
            <person name="Hollinger A."/>
            <person name="Honan T."/>
            <person name="Huard M.D."/>
            <person name="Hughes L."/>
            <person name="Hurhula B."/>
            <person name="Husby M.E."/>
            <person name="Kamat A."/>
            <person name="Kanga B."/>
            <person name="Kashin S."/>
            <person name="Khazanovich D."/>
            <person name="Kisner P."/>
            <person name="Lance K."/>
            <person name="Lara M."/>
            <person name="Lee W."/>
            <person name="Lennon N."/>
            <person name="Letendre F."/>
            <person name="LeVine R."/>
            <person name="Lipovsky A."/>
            <person name="Liu X."/>
            <person name="Liu J."/>
            <person name="Liu S."/>
            <person name="Lokyitsang T."/>
            <person name="Lokyitsang Y."/>
            <person name="Lubonja R."/>
            <person name="Lui A."/>
            <person name="MacDonald P."/>
            <person name="Magnisalis V."/>
            <person name="Maru K."/>
            <person name="Matthews C."/>
            <person name="McCusker W."/>
            <person name="McDonough S."/>
            <person name="Mehta T."/>
            <person name="Meldrim J."/>
            <person name="Meneus L."/>
            <person name="Mihai O."/>
            <person name="Mihalev A."/>
            <person name="Mihova T."/>
            <person name="Mittelman R."/>
            <person name="Mlenga V."/>
            <person name="Montmayeur A."/>
            <person name="Mulrain L."/>
            <person name="Navidi A."/>
            <person name="Naylor J."/>
            <person name="Negash T."/>
            <person name="Nguyen T."/>
            <person name="Nguyen N."/>
            <person name="Nicol R."/>
            <person name="Norbu C."/>
            <person name="Norbu N."/>
            <person name="Novod N."/>
            <person name="O'Neill B."/>
            <person name="Osman S."/>
            <person name="Markiewicz E."/>
            <person name="Oyono O.L."/>
            <person name="Patti C."/>
            <person name="Phunkhang P."/>
            <person name="Pierre F."/>
            <person name="Priest M."/>
            <person name="Raghuraman S."/>
            <person name="Rege F."/>
            <person name="Reyes R."/>
            <person name="Rise C."/>
            <person name="Rogov P."/>
            <person name="Ross K."/>
            <person name="Ryan E."/>
            <person name="Settipalli S."/>
            <person name="Shea T."/>
            <person name="Sherpa N."/>
            <person name="Shi L."/>
            <person name="Shih D."/>
            <person name="Sparrow T."/>
            <person name="Spaulding J."/>
            <person name="Stalker J."/>
            <person name="Stange-Thomann N."/>
            <person name="Stavropoulos S."/>
            <person name="Stone C."/>
            <person name="Strader C."/>
            <person name="Tesfaye S."/>
            <person name="Thomson T."/>
            <person name="Thoulutsang Y."/>
            <person name="Thoulutsang D."/>
            <person name="Topham K."/>
            <person name="Topping I."/>
            <person name="Tsamla T."/>
            <person name="Vassiliev H."/>
            <person name="Vo A."/>
            <person name="Wangchuk T."/>
            <person name="Wangdi T."/>
            <person name="Weiand M."/>
            <person name="Wilkinson J."/>
            <person name="Wilson A."/>
            <person name="Yadav S."/>
            <person name="Young G."/>
            <person name="Yu Q."/>
            <person name="Zembek L."/>
            <person name="Zhong D."/>
            <person name="Zimmer A."/>
            <person name="Zwirko Z."/>
            <person name="Jaffe D.B."/>
            <person name="Alvarez P."/>
            <person name="Brockman W."/>
            <person name="Butler J."/>
            <person name="Chin C."/>
            <person name="Gnerre S."/>
            <person name="Grabherr M."/>
            <person name="Kleber M."/>
            <person name="Mauceli E."/>
            <person name="MacCallum I."/>
        </authorList>
    </citation>
    <scope>NUCLEOTIDE SEQUENCE [LARGE SCALE GENOMIC DNA]</scope>
    <source>
        <strain evidence="3">white501</strain>
    </source>
</reference>
<evidence type="ECO:0000313" key="2">
    <source>
        <dbReference type="EMBL" id="EDX10527.1"/>
    </source>
</evidence>
<dbReference type="AlphaFoldDB" id="B4QKL6"/>
<gene>
    <name evidence="2" type="primary">Dsim\GD12567</name>
    <name evidence="2" type="ORF">Dsim_GD12567</name>
</gene>
<protein>
    <submittedName>
        <fullName evidence="2">GD12567</fullName>
    </submittedName>
</protein>
<evidence type="ECO:0000313" key="3">
    <source>
        <dbReference type="Proteomes" id="UP000000304"/>
    </source>
</evidence>
<feature type="compositionally biased region" description="Low complexity" evidence="1">
    <location>
        <begin position="34"/>
        <end position="45"/>
    </location>
</feature>
<organism evidence="2 3">
    <name type="scientific">Drosophila simulans</name>
    <name type="common">Fruit fly</name>
    <dbReference type="NCBI Taxonomy" id="7240"/>
    <lineage>
        <taxon>Eukaryota</taxon>
        <taxon>Metazoa</taxon>
        <taxon>Ecdysozoa</taxon>
        <taxon>Arthropoda</taxon>
        <taxon>Hexapoda</taxon>
        <taxon>Insecta</taxon>
        <taxon>Pterygota</taxon>
        <taxon>Neoptera</taxon>
        <taxon>Endopterygota</taxon>
        <taxon>Diptera</taxon>
        <taxon>Brachycera</taxon>
        <taxon>Muscomorpha</taxon>
        <taxon>Ephydroidea</taxon>
        <taxon>Drosophilidae</taxon>
        <taxon>Drosophila</taxon>
        <taxon>Sophophora</taxon>
    </lineage>
</organism>
<proteinExistence type="predicted"/>
<dbReference type="Proteomes" id="UP000000304">
    <property type="component" value="Chromosome 3L"/>
</dbReference>
<dbReference type="HOGENOM" id="CLU_3052592_0_0_1"/>
<name>B4QKL6_DROSI</name>
<feature type="region of interest" description="Disordered" evidence="1">
    <location>
        <begin position="18"/>
        <end position="54"/>
    </location>
</feature>
<sequence length="54" mass="6779">MEWVWIWGSTLAFRLDAHQKDHRRRQKTLDMDKQQQQQQQQQKQQTHTRNIHPQ</sequence>
<dbReference type="EMBL" id="CM000363">
    <property type="protein sequence ID" value="EDX10527.1"/>
    <property type="molecule type" value="Genomic_DNA"/>
</dbReference>
<accession>B4QKL6</accession>